<reference evidence="1 2" key="1">
    <citation type="submission" date="2024-04" db="EMBL/GenBank/DDBJ databases">
        <title>Draft genome sequence of Pseudophaeobacter arcticus NBRC 116598.</title>
        <authorList>
            <person name="Miyakawa T."/>
            <person name="Kusuya Y."/>
            <person name="Miura T."/>
        </authorList>
    </citation>
    <scope>NUCLEOTIDE SEQUENCE [LARGE SCALE GENOMIC DNA]</scope>
    <source>
        <strain evidence="1 2">SU-CL00105</strain>
    </source>
</reference>
<evidence type="ECO:0008006" key="3">
    <source>
        <dbReference type="Google" id="ProtNLM"/>
    </source>
</evidence>
<dbReference type="NCBIfam" id="TIGR04267">
    <property type="entry name" value="mod_HExxH"/>
    <property type="match status" value="1"/>
</dbReference>
<comment type="caution">
    <text evidence="1">The sequence shown here is derived from an EMBL/GenBank/DDBJ whole genome shotgun (WGS) entry which is preliminary data.</text>
</comment>
<sequence>MWHLLLEVWDAPENTARAEEKIKRIFSDHRRPDSLVFAAHDAMLNAALAQDEPRFEQACLQFLQLPDPVQATGLRVLGLSEEELGLGACNLLRRVFRDDVGLTADLSAPGAEEKKQAAAKIKLAINTLEQYAPNWAKEFDLLVSQVYLAVNRDPKKSGFGGATVFGAFGSILVNSDKIDILPTVLMTLVHESSHAKLFLYHLDDPVILNEDTELFSSPLRSTPRPMEGIFHAAWVSARMVQSARAMLENGFSGPDAEELRRQCRQAVIIYRDCATQVERHARLTPLGQQLFDDAQRAMSDACS</sequence>
<accession>A0ABQ0AQL1</accession>
<evidence type="ECO:0000313" key="1">
    <source>
        <dbReference type="EMBL" id="GAA6198165.1"/>
    </source>
</evidence>
<dbReference type="EMBL" id="BAABWU010000019">
    <property type="protein sequence ID" value="GAA6198165.1"/>
    <property type="molecule type" value="Genomic_DNA"/>
</dbReference>
<proteinExistence type="predicted"/>
<protein>
    <recommendedName>
        <fullName evidence="3">HEXXH motif-containing protein</fullName>
    </recommendedName>
</protein>
<gene>
    <name evidence="1" type="ORF">NBRC116598_36100</name>
</gene>
<name>A0ABQ0AQL1_9RHOB</name>
<dbReference type="InterPro" id="IPR026337">
    <property type="entry name" value="AKG_HExxH"/>
</dbReference>
<keyword evidence="2" id="KW-1185">Reference proteome</keyword>
<organism evidence="1 2">
    <name type="scientific">Pseudophaeobacter arcticus</name>
    <dbReference type="NCBI Taxonomy" id="385492"/>
    <lineage>
        <taxon>Bacteria</taxon>
        <taxon>Pseudomonadati</taxon>
        <taxon>Pseudomonadota</taxon>
        <taxon>Alphaproteobacteria</taxon>
        <taxon>Rhodobacterales</taxon>
        <taxon>Paracoccaceae</taxon>
        <taxon>Pseudophaeobacter</taxon>
    </lineage>
</organism>
<dbReference type="Proteomes" id="UP001441944">
    <property type="component" value="Unassembled WGS sequence"/>
</dbReference>
<evidence type="ECO:0000313" key="2">
    <source>
        <dbReference type="Proteomes" id="UP001441944"/>
    </source>
</evidence>